<dbReference type="Pfam" id="PF07910">
    <property type="entry name" value="Peptidase_C78"/>
    <property type="match status" value="1"/>
</dbReference>
<evidence type="ECO:0000259" key="4">
    <source>
        <dbReference type="Pfam" id="PF07910"/>
    </source>
</evidence>
<evidence type="ECO:0000256" key="3">
    <source>
        <dbReference type="SAM" id="MobiDB-lite"/>
    </source>
</evidence>
<dbReference type="PANTHER" id="PTHR48153:SF3">
    <property type="entry name" value="INACTIVE UFM1-SPECIFIC PROTEASE 1"/>
    <property type="match status" value="1"/>
</dbReference>
<sequence>MSAQCYTGSKLLQDVHKDLTIPGQDTELVKGSYDYYHYGCDGLDDRGWGCGYRTLQTMSSWIWYQKNQSEEKSLRNVPSIPEVQEALVKMEDKSTHFKGSREWIGSFEISICLDYFYEVPCRLVHVPSGRQLVDHIDTLYNHFHVLGSPVMMGGDSDNASKGIVGVCKNPPSLLVVVRKNGESQRERERERSKPFQKEV</sequence>
<reference evidence="5" key="1">
    <citation type="submission" date="2019-08" db="EMBL/GenBank/DDBJ databases">
        <title>The improved chromosome-level genome for the pearl oyster Pinctada fucata martensii using PacBio sequencing and Hi-C.</title>
        <authorList>
            <person name="Zheng Z."/>
        </authorList>
    </citation>
    <scope>NUCLEOTIDE SEQUENCE</scope>
    <source>
        <strain evidence="5">ZZ-2019</strain>
        <tissue evidence="5">Adductor muscle</tissue>
    </source>
</reference>
<evidence type="ECO:0000313" key="5">
    <source>
        <dbReference type="EMBL" id="KAK3098413.1"/>
    </source>
</evidence>
<dbReference type="Proteomes" id="UP001186944">
    <property type="component" value="Unassembled WGS sequence"/>
</dbReference>
<gene>
    <name evidence="5" type="ORF">FSP39_019240</name>
</gene>
<evidence type="ECO:0000256" key="2">
    <source>
        <dbReference type="ARBA" id="ARBA00022801"/>
    </source>
</evidence>
<name>A0AA89BW54_PINIB</name>
<feature type="region of interest" description="Disordered" evidence="3">
    <location>
        <begin position="179"/>
        <end position="199"/>
    </location>
</feature>
<dbReference type="GO" id="GO:0071567">
    <property type="term" value="F:deUFMylase activity"/>
    <property type="evidence" value="ECO:0007669"/>
    <property type="project" value="TreeGrafter"/>
</dbReference>
<keyword evidence="2" id="KW-0378">Hydrolase</keyword>
<feature type="domain" description="UFSP1/2/DUB catalytic" evidence="4">
    <location>
        <begin position="25"/>
        <end position="170"/>
    </location>
</feature>
<comment type="similarity">
    <text evidence="1">Belongs to the peptidase C78 family.</text>
</comment>
<dbReference type="PANTHER" id="PTHR48153">
    <property type="entry name" value="UFM1-SPECIFIC PROTEASE 2"/>
    <property type="match status" value="1"/>
</dbReference>
<evidence type="ECO:0000256" key="1">
    <source>
        <dbReference type="ARBA" id="ARBA00008552"/>
    </source>
</evidence>
<organism evidence="5 6">
    <name type="scientific">Pinctada imbricata</name>
    <name type="common">Atlantic pearl-oyster</name>
    <name type="synonym">Pinctada martensii</name>
    <dbReference type="NCBI Taxonomy" id="66713"/>
    <lineage>
        <taxon>Eukaryota</taxon>
        <taxon>Metazoa</taxon>
        <taxon>Spiralia</taxon>
        <taxon>Lophotrochozoa</taxon>
        <taxon>Mollusca</taxon>
        <taxon>Bivalvia</taxon>
        <taxon>Autobranchia</taxon>
        <taxon>Pteriomorphia</taxon>
        <taxon>Pterioida</taxon>
        <taxon>Pterioidea</taxon>
        <taxon>Pteriidae</taxon>
        <taxon>Pinctada</taxon>
    </lineage>
</organism>
<accession>A0AA89BW54</accession>
<dbReference type="AlphaFoldDB" id="A0AA89BW54"/>
<keyword evidence="6" id="KW-1185">Reference proteome</keyword>
<dbReference type="InterPro" id="IPR012462">
    <property type="entry name" value="UFSP1/2_DUB_cat"/>
</dbReference>
<comment type="caution">
    <text evidence="5">The sequence shown here is derived from an EMBL/GenBank/DDBJ whole genome shotgun (WGS) entry which is preliminary data.</text>
</comment>
<evidence type="ECO:0000313" key="6">
    <source>
        <dbReference type="Proteomes" id="UP001186944"/>
    </source>
</evidence>
<dbReference type="Gene3D" id="3.90.70.130">
    <property type="match status" value="1"/>
</dbReference>
<proteinExistence type="inferred from homology"/>
<protein>
    <recommendedName>
        <fullName evidence="4">UFSP1/2/DUB catalytic domain-containing protein</fullName>
    </recommendedName>
</protein>
<dbReference type="EMBL" id="VSWD01000007">
    <property type="protein sequence ID" value="KAK3098413.1"/>
    <property type="molecule type" value="Genomic_DNA"/>
</dbReference>